<sequence length="1676" mass="181662">MVHATKQPPPSTPGTAASTRTVLDWYDHHVAATPDAPALEARGRVLSYRELDTLATRLAHTLRDQGVGPERLVGVCTRRGVEMAVAVLGVAKAGAGYLPLDPDHPADRLRFVLTDARPDLVLHQPETERLVRSSTDAPTAPLDLEALSTAPGTPVVRGAGPDSLLYVIYTSGSTGRPKGIAMQHLPQVNLMEWSRAQYRHGSRVLHYFPITSDVGCYELWATWSTGGHVIVADDEQRFDIAEVAGLIHRHRIERVLLPVVALDQLARYTRAAPEGVASLREVITTGDRQVVTPAVRELFAGLPEAVLDNHYGSTEVNVVTCPRSTSAEVVVGPEVSSVSTPVSRSRIYVLDRDLNLAPVGVVGVIHVGGPPLARGYLGRPDLTARTFVADPYSPRPGARMYRTGDLGRWRADGTLEFLGRADFQIKLHGYRVEPAEIESLVRERGDVDEAVVVARDLDTDDPSLALYLVAAGGPELAATPDTLRAYLRERLPAHMVPRHVVVLPELPLSANGKVDRRRLPAPEEVVVPAEAAPPDEVERTIIEVWRAVLGRDEIAPGDDFFALGGHSLLLAQVVHRLRQALDVELPLRALFDFPTVRELAARVRRVGEAPVGDVPPPVELRPRDPGEPTPLSHAQERMWFLGRMFPDSAMYNNMLSLRLRGPLELDRLRSALSTSLARHEALRTVFPDEAGVPHQRVLPPWAVQLPVVDVSTADGDRVEAARRIVGGEQLRPFDLATGPLVRHTLVRLGERDHVLCVVLHHIISDGTSLGVLRRELAEYYQAAPGTEEPAPVPVQYGDFAVWQRRSTASPAMAEHLRYWREHLRDAPPVLELVSDRPRHPDHDLREGSDGEFELVVNAELTSALEELGRRAHATLFMTTLTAFGAVLSQRSADRREDIVVGVPFDRRPDPRLTDLVGLFINPVPLRWTSSRAGSFLEALARVRKVAVDGQSHQDLPFERLVEELATGGDLTHHPVFQVMFQLQHEDDTTGIIPGLDIDGFAGVAPPSKFDLSLSIVKSNGRLSCGFGYSAALFDESTVVGIAEDFLHLLRAAATEPERPLADLLVGPDDVRREWRAATPVEGPWRPLPDLVADQARLRPDEVALVCGGTTTTYAELEDLVRVLTRMLRGAGIADERVVAVALPRSPDMVAALLAVFRAGGVAMPLDLRAPEERLALLLSDIEPDVVLTSSDPRWPVPGAPGATTIVVDGAVAEGVPAASDEDGLPPAHLSRESAAYLLHTSGSTGRPKAVVGPHGGLTNRLAWFHSAHPWSQDVPVCAKSSIGFADGLTELLGPLAHGGRVVLATDDEAEDVTALIDLVRRHSVRRITVVPSLLSALLEHPARGGLSCCELWISSGEPLRPELVRRFTEVLPRARLLDLYGMSEASGDSVAAQVVPAGPTSGGVPIWHTGVHVLDERLRPVPEGCVGEIFVSGAGLARGYRGSPGLTAARFLPAPFGPPGSRLYRTGDLGVRRADGSVTLAGRRDDQLKVRGWRVEPGEVEAQLVRHPDVRAAAVGLRELGSSTGPVLVAWIVADRPPAEHDLVALLRERLPRPLVPSYFELVEALPTTSSGKLERRRLPDPRPRHGGRTRTSAESDRWLSAVLAAWREVLGRDDLDGEDDFFAVGGHSLLVPQVAARLADLVGVTVPLRSLFGTTTAAGLAALLRVTGGDDDRAA</sequence>
<dbReference type="Gene3D" id="3.30.300.30">
    <property type="match status" value="2"/>
</dbReference>
<evidence type="ECO:0000256" key="3">
    <source>
        <dbReference type="ARBA" id="ARBA00022553"/>
    </source>
</evidence>
<dbReference type="RefSeq" id="WP_026420691.1">
    <property type="nucleotide sequence ID" value="NZ_AUBJ02000001.1"/>
</dbReference>
<dbReference type="CDD" id="cd05930">
    <property type="entry name" value="A_NRPS"/>
    <property type="match status" value="1"/>
</dbReference>
<dbReference type="InterPro" id="IPR000873">
    <property type="entry name" value="AMP-dep_synth/lig_dom"/>
</dbReference>
<evidence type="ECO:0000256" key="2">
    <source>
        <dbReference type="ARBA" id="ARBA00022450"/>
    </source>
</evidence>
<dbReference type="PROSITE" id="PS00455">
    <property type="entry name" value="AMP_BINDING"/>
    <property type="match status" value="2"/>
</dbReference>
<dbReference type="InterPro" id="IPR001242">
    <property type="entry name" value="Condensation_dom"/>
</dbReference>
<evidence type="ECO:0000313" key="6">
    <source>
        <dbReference type="EMBL" id="MCP2330113.1"/>
    </source>
</evidence>
<feature type="domain" description="Carrier" evidence="5">
    <location>
        <begin position="532"/>
        <end position="607"/>
    </location>
</feature>
<feature type="region of interest" description="Disordered" evidence="4">
    <location>
        <begin position="1571"/>
        <end position="1594"/>
    </location>
</feature>
<dbReference type="NCBIfam" id="TIGR01733">
    <property type="entry name" value="AA-adenyl-dom"/>
    <property type="match status" value="2"/>
</dbReference>
<dbReference type="SUPFAM" id="SSF47336">
    <property type="entry name" value="ACP-like"/>
    <property type="match status" value="2"/>
</dbReference>
<protein>
    <submittedName>
        <fullName evidence="6">Amino acid adenylation domain-containing protein</fullName>
    </submittedName>
</protein>
<keyword evidence="3" id="KW-0597">Phosphoprotein</keyword>
<dbReference type="InterPro" id="IPR025110">
    <property type="entry name" value="AMP-bd_C"/>
</dbReference>
<dbReference type="SMART" id="SM00823">
    <property type="entry name" value="PKS_PP"/>
    <property type="match status" value="2"/>
</dbReference>
<accession>A0ABT1JC90</accession>
<feature type="compositionally biased region" description="Basic and acidic residues" evidence="4">
    <location>
        <begin position="1573"/>
        <end position="1584"/>
    </location>
</feature>
<dbReference type="InterPro" id="IPR020806">
    <property type="entry name" value="PKS_PP-bd"/>
</dbReference>
<dbReference type="InterPro" id="IPR023213">
    <property type="entry name" value="CAT-like_dom_sf"/>
</dbReference>
<feature type="domain" description="Carrier" evidence="5">
    <location>
        <begin position="1594"/>
        <end position="1669"/>
    </location>
</feature>
<dbReference type="InterPro" id="IPR009081">
    <property type="entry name" value="PP-bd_ACP"/>
</dbReference>
<dbReference type="Gene3D" id="3.40.50.980">
    <property type="match status" value="2"/>
</dbReference>
<dbReference type="InterPro" id="IPR020845">
    <property type="entry name" value="AMP-binding_CS"/>
</dbReference>
<dbReference type="InterPro" id="IPR006162">
    <property type="entry name" value="Ppantetheine_attach_site"/>
</dbReference>
<dbReference type="EMBL" id="AUBJ02000001">
    <property type="protein sequence ID" value="MCP2330113.1"/>
    <property type="molecule type" value="Genomic_DNA"/>
</dbReference>
<gene>
    <name evidence="6" type="ORF">G443_000383</name>
</gene>
<dbReference type="CDD" id="cd19531">
    <property type="entry name" value="LCL_NRPS-like"/>
    <property type="match status" value="1"/>
</dbReference>
<dbReference type="Gene3D" id="3.30.559.30">
    <property type="entry name" value="Nonribosomal peptide synthetase, condensation domain"/>
    <property type="match status" value="1"/>
</dbReference>
<evidence type="ECO:0000256" key="4">
    <source>
        <dbReference type="SAM" id="MobiDB-lite"/>
    </source>
</evidence>
<organism evidence="6 7">
    <name type="scientific">Actinoalloteichus caeruleus DSM 43889</name>
    <dbReference type="NCBI Taxonomy" id="1120930"/>
    <lineage>
        <taxon>Bacteria</taxon>
        <taxon>Bacillati</taxon>
        <taxon>Actinomycetota</taxon>
        <taxon>Actinomycetes</taxon>
        <taxon>Pseudonocardiales</taxon>
        <taxon>Pseudonocardiaceae</taxon>
        <taxon>Actinoalloteichus</taxon>
        <taxon>Actinoalloteichus cyanogriseus</taxon>
    </lineage>
</organism>
<evidence type="ECO:0000259" key="5">
    <source>
        <dbReference type="PROSITE" id="PS50075"/>
    </source>
</evidence>
<dbReference type="Pfam" id="PF00550">
    <property type="entry name" value="PP-binding"/>
    <property type="match status" value="2"/>
</dbReference>
<proteinExistence type="predicted"/>
<dbReference type="PANTHER" id="PTHR45527:SF1">
    <property type="entry name" value="FATTY ACID SYNTHASE"/>
    <property type="match status" value="1"/>
</dbReference>
<comment type="cofactor">
    <cofactor evidence="1">
        <name>pantetheine 4'-phosphate</name>
        <dbReference type="ChEBI" id="CHEBI:47942"/>
    </cofactor>
</comment>
<dbReference type="Gene3D" id="1.10.1200.10">
    <property type="entry name" value="ACP-like"/>
    <property type="match status" value="2"/>
</dbReference>
<evidence type="ECO:0000256" key="1">
    <source>
        <dbReference type="ARBA" id="ARBA00001957"/>
    </source>
</evidence>
<dbReference type="InterPro" id="IPR045851">
    <property type="entry name" value="AMP-bd_C_sf"/>
</dbReference>
<reference evidence="6 7" key="2">
    <citation type="submission" date="2022-06" db="EMBL/GenBank/DDBJ databases">
        <title>Genomic Encyclopedia of Type Strains, Phase I: the one thousand microbial genomes (KMG-I) project.</title>
        <authorList>
            <person name="Kyrpides N."/>
        </authorList>
    </citation>
    <scope>NUCLEOTIDE SEQUENCE [LARGE SCALE GENOMIC DNA]</scope>
    <source>
        <strain evidence="6 7">DSM 43889</strain>
    </source>
</reference>
<dbReference type="Gene3D" id="2.30.38.10">
    <property type="entry name" value="Luciferase, Domain 3"/>
    <property type="match status" value="1"/>
</dbReference>
<keyword evidence="2" id="KW-0596">Phosphopantetheine</keyword>
<dbReference type="Pfam" id="PF00501">
    <property type="entry name" value="AMP-binding"/>
    <property type="match status" value="2"/>
</dbReference>
<dbReference type="InterPro" id="IPR010071">
    <property type="entry name" value="AA_adenyl_dom"/>
</dbReference>
<dbReference type="InterPro" id="IPR036736">
    <property type="entry name" value="ACP-like_sf"/>
</dbReference>
<dbReference type="InterPro" id="IPR042099">
    <property type="entry name" value="ANL_N_sf"/>
</dbReference>
<dbReference type="Gene3D" id="3.30.559.10">
    <property type="entry name" value="Chloramphenicol acetyltransferase-like domain"/>
    <property type="match status" value="1"/>
</dbReference>
<dbReference type="Pfam" id="PF13193">
    <property type="entry name" value="AMP-binding_C"/>
    <property type="match status" value="2"/>
</dbReference>
<reference evidence="6 7" key="1">
    <citation type="submission" date="2013-07" db="EMBL/GenBank/DDBJ databases">
        <authorList>
            <consortium name="DOE Joint Genome Institute"/>
            <person name="Reeve W."/>
            <person name="Huntemann M."/>
            <person name="Han J."/>
            <person name="Chen A."/>
            <person name="Kyrpides N."/>
            <person name="Mavromatis K."/>
            <person name="Markowitz V."/>
            <person name="Palaniappan K."/>
            <person name="Ivanova N."/>
            <person name="Schaumberg A."/>
            <person name="Pati A."/>
            <person name="Liolios K."/>
            <person name="Nordberg H.P."/>
            <person name="Cantor M.N."/>
            <person name="Hua S.X."/>
            <person name="Woyke T."/>
        </authorList>
    </citation>
    <scope>NUCLEOTIDE SEQUENCE [LARGE SCALE GENOMIC DNA]</scope>
    <source>
        <strain evidence="6 7">DSM 43889</strain>
    </source>
</reference>
<dbReference type="PROSITE" id="PS00012">
    <property type="entry name" value="PHOSPHOPANTETHEINE"/>
    <property type="match status" value="1"/>
</dbReference>
<feature type="region of interest" description="Disordered" evidence="4">
    <location>
        <begin position="611"/>
        <end position="631"/>
    </location>
</feature>
<name>A0ABT1JC90_ACTCY</name>
<keyword evidence="7" id="KW-1185">Reference proteome</keyword>
<dbReference type="PANTHER" id="PTHR45527">
    <property type="entry name" value="NONRIBOSOMAL PEPTIDE SYNTHETASE"/>
    <property type="match status" value="1"/>
</dbReference>
<dbReference type="Pfam" id="PF00668">
    <property type="entry name" value="Condensation"/>
    <property type="match status" value="1"/>
</dbReference>
<dbReference type="Proteomes" id="UP000791080">
    <property type="component" value="Unassembled WGS sequence"/>
</dbReference>
<dbReference type="PROSITE" id="PS50075">
    <property type="entry name" value="CARRIER"/>
    <property type="match status" value="2"/>
</dbReference>
<dbReference type="SUPFAM" id="SSF52777">
    <property type="entry name" value="CoA-dependent acyltransferases"/>
    <property type="match status" value="2"/>
</dbReference>
<dbReference type="SUPFAM" id="SSF56801">
    <property type="entry name" value="Acetyl-CoA synthetase-like"/>
    <property type="match status" value="2"/>
</dbReference>
<evidence type="ECO:0000313" key="7">
    <source>
        <dbReference type="Proteomes" id="UP000791080"/>
    </source>
</evidence>
<comment type="caution">
    <text evidence="6">The sequence shown here is derived from an EMBL/GenBank/DDBJ whole genome shotgun (WGS) entry which is preliminary data.</text>
</comment>
<dbReference type="Gene3D" id="3.40.50.12780">
    <property type="entry name" value="N-terminal domain of ligase-like"/>
    <property type="match status" value="1"/>
</dbReference>